<dbReference type="EMBL" id="CP011129">
    <property type="protein sequence ID" value="ALN81031.1"/>
    <property type="molecule type" value="Genomic_DNA"/>
</dbReference>
<dbReference type="InterPro" id="IPR014729">
    <property type="entry name" value="Rossmann-like_a/b/a_fold"/>
</dbReference>
<evidence type="ECO:0000256" key="1">
    <source>
        <dbReference type="ARBA" id="ARBA00008791"/>
    </source>
</evidence>
<dbReference type="PRINTS" id="PR01438">
    <property type="entry name" value="UNVRSLSTRESS"/>
</dbReference>
<keyword evidence="4" id="KW-1185">Reference proteome</keyword>
<organism evidence="3 4">
    <name type="scientific">Lysobacter antibioticus</name>
    <dbReference type="NCBI Taxonomy" id="84531"/>
    <lineage>
        <taxon>Bacteria</taxon>
        <taxon>Pseudomonadati</taxon>
        <taxon>Pseudomonadota</taxon>
        <taxon>Gammaproteobacteria</taxon>
        <taxon>Lysobacterales</taxon>
        <taxon>Lysobacteraceae</taxon>
        <taxon>Lysobacter</taxon>
    </lineage>
</organism>
<dbReference type="STRING" id="84531.LA76x_2901"/>
<proteinExistence type="inferred from homology"/>
<dbReference type="SUPFAM" id="SSF52402">
    <property type="entry name" value="Adenine nucleotide alpha hydrolases-like"/>
    <property type="match status" value="1"/>
</dbReference>
<dbReference type="RefSeq" id="WP_057918190.1">
    <property type="nucleotide sequence ID" value="NZ_CP011129.1"/>
</dbReference>
<reference evidence="3 4" key="1">
    <citation type="journal article" date="2015" name="BMC Genomics">
        <title>Comparative genomics and metabolic profiling of the genus Lysobacter.</title>
        <authorList>
            <person name="de Bruijn I."/>
            <person name="Cheng X."/>
            <person name="de Jager V."/>
            <person name="Exposito R.G."/>
            <person name="Watrous J."/>
            <person name="Patel N."/>
            <person name="Postma J."/>
            <person name="Dorrestein P.C."/>
            <person name="Kobayashi D."/>
            <person name="Raaijmakers J.M."/>
        </authorList>
    </citation>
    <scope>NUCLEOTIDE SEQUENCE [LARGE SCALE GENOMIC DNA]</scope>
    <source>
        <strain evidence="3 4">76</strain>
    </source>
</reference>
<dbReference type="InterPro" id="IPR006016">
    <property type="entry name" value="UspA"/>
</dbReference>
<dbReference type="PANTHER" id="PTHR31964">
    <property type="entry name" value="ADENINE NUCLEOTIDE ALPHA HYDROLASES-LIKE SUPERFAMILY PROTEIN"/>
    <property type="match status" value="1"/>
</dbReference>
<accession>A0A0S2FBU8</accession>
<gene>
    <name evidence="3" type="ORF">LA76x_2901</name>
</gene>
<dbReference type="Pfam" id="PF00582">
    <property type="entry name" value="Usp"/>
    <property type="match status" value="1"/>
</dbReference>
<dbReference type="Gene3D" id="3.40.50.620">
    <property type="entry name" value="HUPs"/>
    <property type="match status" value="1"/>
</dbReference>
<evidence type="ECO:0000313" key="4">
    <source>
        <dbReference type="Proteomes" id="UP000060787"/>
    </source>
</evidence>
<dbReference type="AlphaFoldDB" id="A0A0S2FBU8"/>
<dbReference type="KEGG" id="lab:LA76x_2901"/>
<dbReference type="InterPro" id="IPR006015">
    <property type="entry name" value="Universal_stress_UspA"/>
</dbReference>
<name>A0A0S2FBU8_LYSAN</name>
<comment type="similarity">
    <text evidence="1">Belongs to the universal stress protein A family.</text>
</comment>
<sequence>MRILIAVDGSEAALRAVRHAIRLAGDLKESPEMHLLYADEPLMRSVALSLGLQGTARYHGDNGKAATQKARAMLKRAKAACEEHLVVGDPAATILKFAKTNRCDLVIMGSHGRSALKSLFLGSVTSKVLVSCSVPLTIVR</sequence>
<dbReference type="PATRIC" id="fig|84531.8.peg.2913"/>
<dbReference type="PANTHER" id="PTHR31964:SF113">
    <property type="entry name" value="USPA DOMAIN-CONTAINING PROTEIN"/>
    <property type="match status" value="1"/>
</dbReference>
<protein>
    <submittedName>
        <fullName evidence="3">Universal stress family protein</fullName>
    </submittedName>
</protein>
<dbReference type="CDD" id="cd00293">
    <property type="entry name" value="USP-like"/>
    <property type="match status" value="1"/>
</dbReference>
<dbReference type="Proteomes" id="UP000060787">
    <property type="component" value="Chromosome"/>
</dbReference>
<evidence type="ECO:0000259" key="2">
    <source>
        <dbReference type="Pfam" id="PF00582"/>
    </source>
</evidence>
<evidence type="ECO:0000313" key="3">
    <source>
        <dbReference type="EMBL" id="ALN81031.1"/>
    </source>
</evidence>
<feature type="domain" description="UspA" evidence="2">
    <location>
        <begin position="2"/>
        <end position="140"/>
    </location>
</feature>